<protein>
    <submittedName>
        <fullName evidence="1">Uncharacterized protein</fullName>
    </submittedName>
</protein>
<evidence type="ECO:0000313" key="2">
    <source>
        <dbReference type="Proteomes" id="UP001279734"/>
    </source>
</evidence>
<gene>
    <name evidence="1" type="ORF">Nepgr_030651</name>
</gene>
<reference evidence="1" key="1">
    <citation type="submission" date="2023-05" db="EMBL/GenBank/DDBJ databases">
        <title>Nepenthes gracilis genome sequencing.</title>
        <authorList>
            <person name="Fukushima K."/>
        </authorList>
    </citation>
    <scope>NUCLEOTIDE SEQUENCE</scope>
    <source>
        <strain evidence="1">SING2019-196</strain>
    </source>
</reference>
<keyword evidence="2" id="KW-1185">Reference proteome</keyword>
<name>A0AAD3TGZ0_NEPGR</name>
<dbReference type="Proteomes" id="UP001279734">
    <property type="component" value="Unassembled WGS sequence"/>
</dbReference>
<accession>A0AAD3TGZ0</accession>
<sequence>MRHLIHETKASLMPNAASRCLRRVPPDHRFSLENNNCQLPPNGRLNINTNAGTSSVNVSYKETIRGYVRGKMGLRAFPEYRDILTTQPRAILSCLPCCTEMRTEEHVPRP</sequence>
<proteinExistence type="predicted"/>
<dbReference type="EMBL" id="BSYO01000035">
    <property type="protein sequence ID" value="GMH28808.1"/>
    <property type="molecule type" value="Genomic_DNA"/>
</dbReference>
<comment type="caution">
    <text evidence="1">The sequence shown here is derived from an EMBL/GenBank/DDBJ whole genome shotgun (WGS) entry which is preliminary data.</text>
</comment>
<evidence type="ECO:0000313" key="1">
    <source>
        <dbReference type="EMBL" id="GMH28808.1"/>
    </source>
</evidence>
<organism evidence="1 2">
    <name type="scientific">Nepenthes gracilis</name>
    <name type="common">Slender pitcher plant</name>
    <dbReference type="NCBI Taxonomy" id="150966"/>
    <lineage>
        <taxon>Eukaryota</taxon>
        <taxon>Viridiplantae</taxon>
        <taxon>Streptophyta</taxon>
        <taxon>Embryophyta</taxon>
        <taxon>Tracheophyta</taxon>
        <taxon>Spermatophyta</taxon>
        <taxon>Magnoliopsida</taxon>
        <taxon>eudicotyledons</taxon>
        <taxon>Gunneridae</taxon>
        <taxon>Pentapetalae</taxon>
        <taxon>Caryophyllales</taxon>
        <taxon>Nepenthaceae</taxon>
        <taxon>Nepenthes</taxon>
    </lineage>
</organism>
<dbReference type="AlphaFoldDB" id="A0AAD3TGZ0"/>